<dbReference type="GO" id="GO:0006355">
    <property type="term" value="P:regulation of DNA-templated transcription"/>
    <property type="evidence" value="ECO:0007669"/>
    <property type="project" value="InterPro"/>
</dbReference>
<dbReference type="GO" id="GO:0003677">
    <property type="term" value="F:DNA binding"/>
    <property type="evidence" value="ECO:0007669"/>
    <property type="project" value="UniProtKB-KW"/>
</dbReference>
<evidence type="ECO:0000259" key="4">
    <source>
        <dbReference type="PROSITE" id="PS50043"/>
    </source>
</evidence>
<accession>A0A6G3T0Y4</accession>
<dbReference type="PROSITE" id="PS50043">
    <property type="entry name" value="HTH_LUXR_2"/>
    <property type="match status" value="1"/>
</dbReference>
<dbReference type="Pfam" id="PF00196">
    <property type="entry name" value="GerE"/>
    <property type="match status" value="1"/>
</dbReference>
<protein>
    <submittedName>
        <fullName evidence="5">Response regulator transcription factor</fullName>
    </submittedName>
</protein>
<name>A0A6G3T0Y4_STRAQ</name>
<dbReference type="EMBL" id="JAAGMK010000946">
    <property type="protein sequence ID" value="NEB88936.1"/>
    <property type="molecule type" value="Genomic_DNA"/>
</dbReference>
<organism evidence="5">
    <name type="scientific">Streptomyces anulatus</name>
    <name type="common">Streptomyces chrysomallus</name>
    <dbReference type="NCBI Taxonomy" id="1892"/>
    <lineage>
        <taxon>Bacteria</taxon>
        <taxon>Bacillati</taxon>
        <taxon>Actinomycetota</taxon>
        <taxon>Actinomycetes</taxon>
        <taxon>Kitasatosporales</taxon>
        <taxon>Streptomycetaceae</taxon>
        <taxon>Streptomyces</taxon>
    </lineage>
</organism>
<dbReference type="InterPro" id="IPR039420">
    <property type="entry name" value="WalR-like"/>
</dbReference>
<dbReference type="SMART" id="SM00421">
    <property type="entry name" value="HTH_LUXR"/>
    <property type="match status" value="1"/>
</dbReference>
<gene>
    <name evidence="5" type="ORF">G3I43_32945</name>
</gene>
<dbReference type="SUPFAM" id="SSF46894">
    <property type="entry name" value="C-terminal effector domain of the bipartite response regulators"/>
    <property type="match status" value="1"/>
</dbReference>
<comment type="caution">
    <text evidence="5">The sequence shown here is derived from an EMBL/GenBank/DDBJ whole genome shotgun (WGS) entry which is preliminary data.</text>
</comment>
<dbReference type="InterPro" id="IPR000792">
    <property type="entry name" value="Tscrpt_reg_LuxR_C"/>
</dbReference>
<dbReference type="CDD" id="cd06170">
    <property type="entry name" value="LuxR_C_like"/>
    <property type="match status" value="1"/>
</dbReference>
<evidence type="ECO:0000313" key="5">
    <source>
        <dbReference type="EMBL" id="NEB88936.1"/>
    </source>
</evidence>
<evidence type="ECO:0000256" key="1">
    <source>
        <dbReference type="ARBA" id="ARBA00023015"/>
    </source>
</evidence>
<dbReference type="AlphaFoldDB" id="A0A6G3T0Y4"/>
<keyword evidence="1" id="KW-0805">Transcription regulation</keyword>
<sequence length="210" mass="22812">MASRAEPISVCVRAADPLSRAGVVAQLRPRPEVRLLSARDSHARVLVLVADSVDDDVRVRLRRIQRMSRTRTVLVVTEIGAQHLVSAAECGVGGIIRRADATPGHLVDVINSVALGDGHLPGDLLAKLLSEVGRVQRDVLGPRGLHTTQISPREQEVLRLLAEGRDTAEIAKALSFSERTVKGALHKFMDRHQLPNRTAAVAYAMREGLI</sequence>
<keyword evidence="2" id="KW-0238">DNA-binding</keyword>
<dbReference type="PANTHER" id="PTHR43214">
    <property type="entry name" value="TWO-COMPONENT RESPONSE REGULATOR"/>
    <property type="match status" value="1"/>
</dbReference>
<feature type="domain" description="HTH luxR-type" evidence="4">
    <location>
        <begin position="143"/>
        <end position="208"/>
    </location>
</feature>
<dbReference type="PRINTS" id="PR00038">
    <property type="entry name" value="HTHLUXR"/>
</dbReference>
<dbReference type="Gene3D" id="3.40.50.2300">
    <property type="match status" value="1"/>
</dbReference>
<keyword evidence="3" id="KW-0804">Transcription</keyword>
<dbReference type="PANTHER" id="PTHR43214:SF24">
    <property type="entry name" value="TRANSCRIPTIONAL REGULATORY PROTEIN NARL-RELATED"/>
    <property type="match status" value="1"/>
</dbReference>
<reference evidence="5" key="1">
    <citation type="submission" date="2020-01" db="EMBL/GenBank/DDBJ databases">
        <title>Insect and environment-associated Actinomycetes.</title>
        <authorList>
            <person name="Currrie C."/>
            <person name="Chevrette M."/>
            <person name="Carlson C."/>
            <person name="Stubbendieck R."/>
            <person name="Wendt-Pienkowski E."/>
        </authorList>
    </citation>
    <scope>NUCLEOTIDE SEQUENCE</scope>
    <source>
        <strain evidence="5">SID505</strain>
    </source>
</reference>
<evidence type="ECO:0000256" key="3">
    <source>
        <dbReference type="ARBA" id="ARBA00023163"/>
    </source>
</evidence>
<dbReference type="InterPro" id="IPR016032">
    <property type="entry name" value="Sig_transdc_resp-reg_C-effctor"/>
</dbReference>
<evidence type="ECO:0000256" key="2">
    <source>
        <dbReference type="ARBA" id="ARBA00023125"/>
    </source>
</evidence>
<proteinExistence type="predicted"/>